<dbReference type="PANTHER" id="PTHR42305">
    <property type="entry name" value="MEMBRANE PROTEIN RV1733C-RELATED"/>
    <property type="match status" value="1"/>
</dbReference>
<accession>A0A345HIJ1</accession>
<sequence>MRTIVGLWRWRHNPLCRRTDLVEAWTALTAALLIVLAAPAVGRLCWSAVDSSLRETVRLQHEERHRTPAEVVALSRERVPVVYDVESPGIRDTGRRVVATWRAPDGGERTGTVATTLRDPRPGDTFTFWTDRSGDEARAPMDAGVARFHALLIGVGSTVLAAALVECARRLAVWRLVQRRYRRLDRAWAKAGPDWGRTGAGS</sequence>
<dbReference type="KEGG" id="spad:DVK44_01205"/>
<feature type="transmembrane region" description="Helical" evidence="1">
    <location>
        <begin position="148"/>
        <end position="172"/>
    </location>
</feature>
<keyword evidence="3" id="KW-1185">Reference proteome</keyword>
<evidence type="ECO:0000256" key="1">
    <source>
        <dbReference type="SAM" id="Phobius"/>
    </source>
</evidence>
<dbReference type="RefSeq" id="WP_114657832.1">
    <property type="nucleotide sequence ID" value="NZ_CP031194.1"/>
</dbReference>
<keyword evidence="1" id="KW-0472">Membrane</keyword>
<dbReference type="OrthoDB" id="4325432at2"/>
<feature type="transmembrane region" description="Helical" evidence="1">
    <location>
        <begin position="21"/>
        <end position="41"/>
    </location>
</feature>
<name>A0A345HIJ1_9ACTN</name>
<dbReference type="EMBL" id="CP031194">
    <property type="protein sequence ID" value="AXG76515.1"/>
    <property type="molecule type" value="Genomic_DNA"/>
</dbReference>
<keyword evidence="1" id="KW-1133">Transmembrane helix</keyword>
<dbReference type="AlphaFoldDB" id="A0A345HIJ1"/>
<keyword evidence="1" id="KW-0812">Transmembrane</keyword>
<reference evidence="3" key="1">
    <citation type="submission" date="2018-07" db="EMBL/GenBank/DDBJ databases">
        <authorList>
            <person name="Zhao J."/>
        </authorList>
    </citation>
    <scope>NUCLEOTIDE SEQUENCE [LARGE SCALE GENOMIC DNA]</scope>
    <source>
        <strain evidence="3">GSSD-12</strain>
    </source>
</reference>
<protein>
    <submittedName>
        <fullName evidence="2">Uncharacterized protein</fullName>
    </submittedName>
</protein>
<dbReference type="PANTHER" id="PTHR42305:SF1">
    <property type="entry name" value="MEMBRANE PROTEIN RV1733C-RELATED"/>
    <property type="match status" value="1"/>
</dbReference>
<proteinExistence type="predicted"/>
<dbReference type="InterPro" id="IPR039708">
    <property type="entry name" value="MT1774/Rv1733c-like"/>
</dbReference>
<evidence type="ECO:0000313" key="2">
    <source>
        <dbReference type="EMBL" id="AXG76515.1"/>
    </source>
</evidence>
<evidence type="ECO:0000313" key="3">
    <source>
        <dbReference type="Proteomes" id="UP000253868"/>
    </source>
</evidence>
<gene>
    <name evidence="2" type="ORF">DVK44_01205</name>
</gene>
<organism evidence="2 3">
    <name type="scientific">Streptomyces paludis</name>
    <dbReference type="NCBI Taxonomy" id="2282738"/>
    <lineage>
        <taxon>Bacteria</taxon>
        <taxon>Bacillati</taxon>
        <taxon>Actinomycetota</taxon>
        <taxon>Actinomycetes</taxon>
        <taxon>Kitasatosporales</taxon>
        <taxon>Streptomycetaceae</taxon>
        <taxon>Streptomyces</taxon>
    </lineage>
</organism>
<dbReference type="Proteomes" id="UP000253868">
    <property type="component" value="Chromosome"/>
</dbReference>